<feature type="transmembrane region" description="Helical" evidence="1">
    <location>
        <begin position="335"/>
        <end position="354"/>
    </location>
</feature>
<keyword evidence="1" id="KW-0472">Membrane</keyword>
<evidence type="ECO:0000313" key="3">
    <source>
        <dbReference type="Proteomes" id="UP001321450"/>
    </source>
</evidence>
<dbReference type="InterPro" id="IPR018763">
    <property type="entry name" value="DUF2334"/>
</dbReference>
<name>A0AAU9CCT6_9GAMM</name>
<proteinExistence type="predicted"/>
<dbReference type="Pfam" id="PF10096">
    <property type="entry name" value="DUF2334"/>
    <property type="match status" value="1"/>
</dbReference>
<protein>
    <recommendedName>
        <fullName evidence="4">Polysaccharide deacetylase</fullName>
    </recommendedName>
</protein>
<evidence type="ECO:0008006" key="4">
    <source>
        <dbReference type="Google" id="ProtNLM"/>
    </source>
</evidence>
<keyword evidence="3" id="KW-1185">Reference proteome</keyword>
<keyword evidence="1" id="KW-1133">Transmembrane helix</keyword>
<dbReference type="InterPro" id="IPR011330">
    <property type="entry name" value="Glyco_hydro/deAcase_b/a-brl"/>
</dbReference>
<accession>A0AAU9CCT6</accession>
<dbReference type="GO" id="GO:0005975">
    <property type="term" value="P:carbohydrate metabolic process"/>
    <property type="evidence" value="ECO:0007669"/>
    <property type="project" value="InterPro"/>
</dbReference>
<dbReference type="AlphaFoldDB" id="A0AAU9CCT6"/>
<dbReference type="EMBL" id="AP024718">
    <property type="protein sequence ID" value="BCX89807.1"/>
    <property type="molecule type" value="Genomic_DNA"/>
</dbReference>
<feature type="transmembrane region" description="Helical" evidence="1">
    <location>
        <begin position="302"/>
        <end position="323"/>
    </location>
</feature>
<dbReference type="KEGG" id="meiy:MIN45_P2180"/>
<sequence>MQVILLLGLLSWTSLLQAKLGLVLRYDDLSLQSDTRLEKHLFSGVAQRGGQVLVGIIPFSDQKGIIERSKWSLVAEWVETGRILPALHGYRHRPNNIYPGPGNSEFSHLPLADQEAMIAAGKQYLQSVLKHPIRFFIPPYNSYDAATLVALQRQEFSLISAGLGGPKAPMLQFLPGTTYPQKLLQVVEEAVRNHVDRGLIVVTMHPYDFQESGESLPQFRRRHGAHTLTLPDFFRMLDDVLRQVTWASLAKAISEKRLDGKRLHANARLRSSVWERRGLLPFPALRPQVGIYYDTEDAERLWQMQVVALGGFYGGIWGLGLLVGGWMGWRHRSRLPYGFVVVVGIMTLLLVFKIARDGPYLRSAVLLAVSGGWMMAYLFNRWYRKETV</sequence>
<keyword evidence="1" id="KW-0812">Transmembrane</keyword>
<evidence type="ECO:0000313" key="2">
    <source>
        <dbReference type="EMBL" id="BCX89807.1"/>
    </source>
</evidence>
<gene>
    <name evidence="2" type="ORF">MIN45_P2180</name>
</gene>
<feature type="transmembrane region" description="Helical" evidence="1">
    <location>
        <begin position="360"/>
        <end position="379"/>
    </location>
</feature>
<reference evidence="3" key="1">
    <citation type="journal article" date="2024" name="Int. J. Syst. Evol. Microbiol.">
        <title>Methylomarinovum tepidoasis sp. nov., a moderately thermophilic methanotroph of the family Methylothermaceae isolated from a deep-sea hydrothermal field.</title>
        <authorList>
            <person name="Hirayama H."/>
            <person name="Takaki Y."/>
            <person name="Abe M."/>
            <person name="Miyazaki M."/>
            <person name="Uematsu K."/>
            <person name="Matsui Y."/>
            <person name="Takai K."/>
        </authorList>
    </citation>
    <scope>NUCLEOTIDE SEQUENCE [LARGE SCALE GENOMIC DNA]</scope>
    <source>
        <strain evidence="3">IN45</strain>
    </source>
</reference>
<dbReference type="SUPFAM" id="SSF88713">
    <property type="entry name" value="Glycoside hydrolase/deacetylase"/>
    <property type="match status" value="1"/>
</dbReference>
<evidence type="ECO:0000256" key="1">
    <source>
        <dbReference type="SAM" id="Phobius"/>
    </source>
</evidence>
<dbReference type="Gene3D" id="3.20.20.370">
    <property type="entry name" value="Glycoside hydrolase/deacetylase"/>
    <property type="match status" value="1"/>
</dbReference>
<organism evidence="2 3">
    <name type="scientific">Methylomarinovum tepidoasis</name>
    <dbReference type="NCBI Taxonomy" id="2840183"/>
    <lineage>
        <taxon>Bacteria</taxon>
        <taxon>Pseudomonadati</taxon>
        <taxon>Pseudomonadota</taxon>
        <taxon>Gammaproteobacteria</taxon>
        <taxon>Methylococcales</taxon>
        <taxon>Methylothermaceae</taxon>
        <taxon>Methylomarinovum</taxon>
    </lineage>
</organism>
<dbReference type="Proteomes" id="UP001321450">
    <property type="component" value="Chromosome"/>
</dbReference>